<gene>
    <name evidence="6" type="ORF">D9613_008006</name>
</gene>
<accession>A0A8H4VLG9</accession>
<dbReference type="PROSITE" id="PS01173">
    <property type="entry name" value="LIPASE_GDXG_HIS"/>
    <property type="match status" value="1"/>
</dbReference>
<evidence type="ECO:0000313" key="6">
    <source>
        <dbReference type="EMBL" id="KAF4614263.1"/>
    </source>
</evidence>
<dbReference type="AlphaFoldDB" id="A0A8H4VLG9"/>
<comment type="similarity">
    <text evidence="2">Belongs to the 'GDXG' lipolytic enzyme family.</text>
</comment>
<protein>
    <recommendedName>
        <fullName evidence="4">Carboxylic ester hydrolase</fullName>
        <ecNumber evidence="4">3.1.1.-</ecNumber>
    </recommendedName>
</protein>
<comment type="similarity">
    <text evidence="1 4">Belongs to the type-B carboxylesterase/lipase family.</text>
</comment>
<evidence type="ECO:0000256" key="2">
    <source>
        <dbReference type="ARBA" id="ARBA00010515"/>
    </source>
</evidence>
<feature type="chain" id="PRO_5034397768" description="Carboxylic ester hydrolase" evidence="4">
    <location>
        <begin position="24"/>
        <end position="573"/>
    </location>
</feature>
<evidence type="ECO:0000313" key="7">
    <source>
        <dbReference type="Proteomes" id="UP000521872"/>
    </source>
</evidence>
<evidence type="ECO:0000256" key="4">
    <source>
        <dbReference type="RuleBase" id="RU361235"/>
    </source>
</evidence>
<keyword evidence="4" id="KW-0732">Signal</keyword>
<dbReference type="PANTHER" id="PTHR11559">
    <property type="entry name" value="CARBOXYLESTERASE"/>
    <property type="match status" value="1"/>
</dbReference>
<dbReference type="EC" id="3.1.1.-" evidence="4"/>
<keyword evidence="3 4" id="KW-0378">Hydrolase</keyword>
<keyword evidence="7" id="KW-1185">Reference proteome</keyword>
<dbReference type="InterPro" id="IPR002168">
    <property type="entry name" value="Lipase_GDXG_HIS_AS"/>
</dbReference>
<sequence>MKVDQRLLITLTSLAFTTPLAAAGAAARSSSDGATSSANATTPMVDLGYAKYQGTIVKDSVTGSTNSQFLGIRFAAPPTGALRFSAPALPSPTPSVQLADTQPPICFQTNPWGLSNTSPFLQQNGTSSRLPVVDDGKGSSDPRFSEDCLFLNVVTPGRIGEKRNLPVVVWIHGGGYATGSAYGSVRFGAFYDGNDLVRESGGEVVAVILQYRLGAFGFLAGEKVKKGGALNAGLLDQQFALKWVQNHISKFGGDPRKVTIWGESAGAGSVMQHVIANGGKTKPSLFRAAITSSAYLPSQYKYNSRIPETIYNQVVSLTNCTSSTDTLECLRQAPVEVLQAANAAILQNGFFGTYTFVPVVDGSFITDSPTNLIRQGKVNTRNLYSVTNSFEGDIFVNQTQASTMPATDYISQLYPTLSTREVAAIAKKYSGLGSNFTQAALIMGDSVFFCPTYLMLNNLGRSTFKAEFAFPPATHGADLSYYFNGGKFAEGVNVDAATAFAQSFMNFVKHRNPSVQDTLSNISLAKWKPWTGENEMVFNQTSTGAADVRPVSTSTDLMTRCRLWESLSHSTSQ</sequence>
<organism evidence="6 7">
    <name type="scientific">Agrocybe pediades</name>
    <dbReference type="NCBI Taxonomy" id="84607"/>
    <lineage>
        <taxon>Eukaryota</taxon>
        <taxon>Fungi</taxon>
        <taxon>Dikarya</taxon>
        <taxon>Basidiomycota</taxon>
        <taxon>Agaricomycotina</taxon>
        <taxon>Agaricomycetes</taxon>
        <taxon>Agaricomycetidae</taxon>
        <taxon>Agaricales</taxon>
        <taxon>Agaricineae</taxon>
        <taxon>Strophariaceae</taxon>
        <taxon>Agrocybe</taxon>
    </lineage>
</organism>
<proteinExistence type="inferred from homology"/>
<dbReference type="SUPFAM" id="SSF53474">
    <property type="entry name" value="alpha/beta-Hydrolases"/>
    <property type="match status" value="1"/>
</dbReference>
<reference evidence="6 7" key="1">
    <citation type="submission" date="2019-12" db="EMBL/GenBank/DDBJ databases">
        <authorList>
            <person name="Floudas D."/>
            <person name="Bentzer J."/>
            <person name="Ahren D."/>
            <person name="Johansson T."/>
            <person name="Persson P."/>
            <person name="Tunlid A."/>
        </authorList>
    </citation>
    <scope>NUCLEOTIDE SEQUENCE [LARGE SCALE GENOMIC DNA]</scope>
    <source>
        <strain evidence="6 7">CBS 102.39</strain>
    </source>
</reference>
<dbReference type="InterPro" id="IPR019826">
    <property type="entry name" value="Carboxylesterase_B_AS"/>
</dbReference>
<dbReference type="EMBL" id="JAACJL010000045">
    <property type="protein sequence ID" value="KAF4614263.1"/>
    <property type="molecule type" value="Genomic_DNA"/>
</dbReference>
<dbReference type="Proteomes" id="UP000521872">
    <property type="component" value="Unassembled WGS sequence"/>
</dbReference>
<feature type="signal peptide" evidence="4">
    <location>
        <begin position="1"/>
        <end position="23"/>
    </location>
</feature>
<evidence type="ECO:0000259" key="5">
    <source>
        <dbReference type="Pfam" id="PF00135"/>
    </source>
</evidence>
<dbReference type="Gene3D" id="3.40.50.1820">
    <property type="entry name" value="alpha/beta hydrolase"/>
    <property type="match status" value="1"/>
</dbReference>
<evidence type="ECO:0000256" key="3">
    <source>
        <dbReference type="ARBA" id="ARBA00022801"/>
    </source>
</evidence>
<dbReference type="InterPro" id="IPR002018">
    <property type="entry name" value="CarbesteraseB"/>
</dbReference>
<feature type="domain" description="Carboxylesterase type B" evidence="5">
    <location>
        <begin position="42"/>
        <end position="543"/>
    </location>
</feature>
<dbReference type="PROSITE" id="PS00122">
    <property type="entry name" value="CARBOXYLESTERASE_B_1"/>
    <property type="match status" value="1"/>
</dbReference>
<dbReference type="InterPro" id="IPR029058">
    <property type="entry name" value="AB_hydrolase_fold"/>
</dbReference>
<dbReference type="InterPro" id="IPR019819">
    <property type="entry name" value="Carboxylesterase_B_CS"/>
</dbReference>
<dbReference type="PROSITE" id="PS00941">
    <property type="entry name" value="CARBOXYLESTERASE_B_2"/>
    <property type="match status" value="1"/>
</dbReference>
<dbReference type="Pfam" id="PF00135">
    <property type="entry name" value="COesterase"/>
    <property type="match status" value="1"/>
</dbReference>
<name>A0A8H4VLG9_9AGAR</name>
<dbReference type="GO" id="GO:0016787">
    <property type="term" value="F:hydrolase activity"/>
    <property type="evidence" value="ECO:0007669"/>
    <property type="project" value="UniProtKB-KW"/>
</dbReference>
<comment type="caution">
    <text evidence="6">The sequence shown here is derived from an EMBL/GenBank/DDBJ whole genome shotgun (WGS) entry which is preliminary data.</text>
</comment>
<evidence type="ECO:0000256" key="1">
    <source>
        <dbReference type="ARBA" id="ARBA00005964"/>
    </source>
</evidence>
<dbReference type="InterPro" id="IPR050309">
    <property type="entry name" value="Type-B_Carboxylest/Lipase"/>
</dbReference>